<evidence type="ECO:0000313" key="2">
    <source>
        <dbReference type="EMBL" id="KRN32174.1"/>
    </source>
</evidence>
<dbReference type="Pfam" id="PF19700">
    <property type="entry name" value="DUF6198"/>
    <property type="match status" value="1"/>
</dbReference>
<evidence type="ECO:0000313" key="3">
    <source>
        <dbReference type="Proteomes" id="UP000051296"/>
    </source>
</evidence>
<evidence type="ECO:0000256" key="1">
    <source>
        <dbReference type="SAM" id="Phobius"/>
    </source>
</evidence>
<dbReference type="PATRIC" id="fig|1123500.6.peg.526"/>
<dbReference type="InterPro" id="IPR038750">
    <property type="entry name" value="YczE/YyaS-like"/>
</dbReference>
<organism evidence="2 3">
    <name type="scientific">Weissella halotolerans DSM 20190</name>
    <dbReference type="NCBI Taxonomy" id="1123500"/>
    <lineage>
        <taxon>Bacteria</taxon>
        <taxon>Bacillati</taxon>
        <taxon>Bacillota</taxon>
        <taxon>Bacilli</taxon>
        <taxon>Lactobacillales</taxon>
        <taxon>Lactobacillaceae</taxon>
        <taxon>Weissella</taxon>
    </lineage>
</organism>
<gene>
    <name evidence="2" type="ORF">IV68_GL000523</name>
</gene>
<evidence type="ECO:0008006" key="4">
    <source>
        <dbReference type="Google" id="ProtNLM"/>
    </source>
</evidence>
<feature type="transmembrane region" description="Helical" evidence="1">
    <location>
        <begin position="76"/>
        <end position="97"/>
    </location>
</feature>
<dbReference type="eggNOG" id="COG2364">
    <property type="taxonomic scope" value="Bacteria"/>
</dbReference>
<keyword evidence="1" id="KW-0812">Transmembrane</keyword>
<proteinExistence type="predicted"/>
<accession>A0A0R2FW11</accession>
<keyword evidence="1" id="KW-0472">Membrane</keyword>
<dbReference type="FunCoup" id="A0A0R2FW11">
    <property type="interactions" value="102"/>
</dbReference>
<comment type="caution">
    <text evidence="2">The sequence shown here is derived from an EMBL/GenBank/DDBJ whole genome shotgun (WGS) entry which is preliminary data.</text>
</comment>
<dbReference type="Proteomes" id="UP000051296">
    <property type="component" value="Unassembled WGS sequence"/>
</dbReference>
<dbReference type="AlphaFoldDB" id="A0A0R2FW11"/>
<keyword evidence="1" id="KW-1133">Transmembrane helix</keyword>
<reference evidence="2 3" key="1">
    <citation type="journal article" date="2015" name="Genome Announc.">
        <title>Expanding the biotechnology potential of lactobacilli through comparative genomics of 213 strains and associated genera.</title>
        <authorList>
            <person name="Sun Z."/>
            <person name="Harris H.M."/>
            <person name="McCann A."/>
            <person name="Guo C."/>
            <person name="Argimon S."/>
            <person name="Zhang W."/>
            <person name="Yang X."/>
            <person name="Jeffery I.B."/>
            <person name="Cooney J.C."/>
            <person name="Kagawa T.F."/>
            <person name="Liu W."/>
            <person name="Song Y."/>
            <person name="Salvetti E."/>
            <person name="Wrobel A."/>
            <person name="Rasinkangas P."/>
            <person name="Parkhill J."/>
            <person name="Rea M.C."/>
            <person name="O'Sullivan O."/>
            <person name="Ritari J."/>
            <person name="Douillard F.P."/>
            <person name="Paul Ross R."/>
            <person name="Yang R."/>
            <person name="Briner A.E."/>
            <person name="Felis G.E."/>
            <person name="de Vos W.M."/>
            <person name="Barrangou R."/>
            <person name="Klaenhammer T.R."/>
            <person name="Caufield P.W."/>
            <person name="Cui Y."/>
            <person name="Zhang H."/>
            <person name="O'Toole P.W."/>
        </authorList>
    </citation>
    <scope>NUCLEOTIDE SEQUENCE [LARGE SCALE GENOMIC DNA]</scope>
    <source>
        <strain evidence="2 3">DSM 20190</strain>
    </source>
</reference>
<dbReference type="InParanoid" id="A0A0R2FW11"/>
<name>A0A0R2FW11_9LACO</name>
<feature type="transmembrane region" description="Helical" evidence="1">
    <location>
        <begin position="175"/>
        <end position="193"/>
    </location>
</feature>
<feature type="transmembrane region" description="Helical" evidence="1">
    <location>
        <begin position="103"/>
        <end position="124"/>
    </location>
</feature>
<dbReference type="EMBL" id="JQAX01000002">
    <property type="protein sequence ID" value="KRN32174.1"/>
    <property type="molecule type" value="Genomic_DNA"/>
</dbReference>
<keyword evidence="3" id="KW-1185">Reference proteome</keyword>
<sequence length="209" mass="23067">MLFYFIAGLCINATGNGLTVATNLGSAPWTAAAANLSAATHLPIDLFLFSFGFGAAILVILMVGKVQMSRFIKNMIFVFLFSVLVGFTTRIFIHLGVTEHIPYFVRLLLDFIGISMIATGISITQRLAVVLHPLDDWTNVMRFKYFHGNVVIAQTLNFAIPILISLTVWLISGKLVAINIGTIFSFLCQGYIISQADQHIFPKLVHKTK</sequence>
<feature type="transmembrane region" description="Helical" evidence="1">
    <location>
        <begin position="43"/>
        <end position="64"/>
    </location>
</feature>
<protein>
    <recommendedName>
        <fullName evidence="4">Sugar specific permease</fullName>
    </recommendedName>
</protein>
<feature type="transmembrane region" description="Helical" evidence="1">
    <location>
        <begin position="145"/>
        <end position="169"/>
    </location>
</feature>
<dbReference type="STRING" id="1123500.GCA_000420365_00918"/>